<feature type="domain" description="Myotubularin phosphatase" evidence="5">
    <location>
        <begin position="121"/>
        <end position="569"/>
    </location>
</feature>
<dbReference type="CDD" id="cd17666">
    <property type="entry name" value="PTP-MTM-like_fungal"/>
    <property type="match status" value="1"/>
</dbReference>
<feature type="compositionally biased region" description="Low complexity" evidence="4">
    <location>
        <begin position="646"/>
        <end position="657"/>
    </location>
</feature>
<protein>
    <submittedName>
        <fullName evidence="6">Phosphatases II</fullName>
    </submittedName>
</protein>
<evidence type="ECO:0000256" key="1">
    <source>
        <dbReference type="ARBA" id="ARBA00007471"/>
    </source>
</evidence>
<gene>
    <name evidence="6" type="ORF">NEOLEDRAFT_1132087</name>
</gene>
<feature type="compositionally biased region" description="Polar residues" evidence="4">
    <location>
        <begin position="658"/>
        <end position="684"/>
    </location>
</feature>
<dbReference type="STRING" id="1314782.A0A165TEX0"/>
<dbReference type="InterPro" id="IPR048994">
    <property type="entry name" value="PH-GRAM_MTMR6-9"/>
</dbReference>
<reference evidence="6 7" key="1">
    <citation type="journal article" date="2016" name="Mol. Biol. Evol.">
        <title>Comparative Genomics of Early-Diverging Mushroom-Forming Fungi Provides Insights into the Origins of Lignocellulose Decay Capabilities.</title>
        <authorList>
            <person name="Nagy L.G."/>
            <person name="Riley R."/>
            <person name="Tritt A."/>
            <person name="Adam C."/>
            <person name="Daum C."/>
            <person name="Floudas D."/>
            <person name="Sun H."/>
            <person name="Yadav J.S."/>
            <person name="Pangilinan J."/>
            <person name="Larsson K.H."/>
            <person name="Matsuura K."/>
            <person name="Barry K."/>
            <person name="Labutti K."/>
            <person name="Kuo R."/>
            <person name="Ohm R.A."/>
            <person name="Bhattacharya S.S."/>
            <person name="Shirouzu T."/>
            <person name="Yoshinaga Y."/>
            <person name="Martin F.M."/>
            <person name="Grigoriev I.V."/>
            <person name="Hibbett D.S."/>
        </authorList>
    </citation>
    <scope>NUCLEOTIDE SEQUENCE [LARGE SCALE GENOMIC DNA]</scope>
    <source>
        <strain evidence="6 7">HHB14362 ss-1</strain>
    </source>
</reference>
<dbReference type="InterPro" id="IPR029021">
    <property type="entry name" value="Prot-tyrosine_phosphatase-like"/>
</dbReference>
<dbReference type="GO" id="GO:0005737">
    <property type="term" value="C:cytoplasm"/>
    <property type="evidence" value="ECO:0007669"/>
    <property type="project" value="TreeGrafter"/>
</dbReference>
<dbReference type="AlphaFoldDB" id="A0A165TEX0"/>
<feature type="compositionally biased region" description="Polar residues" evidence="4">
    <location>
        <begin position="866"/>
        <end position="890"/>
    </location>
</feature>
<dbReference type="GO" id="GO:0004438">
    <property type="term" value="F:phosphatidylinositol-3-phosphate phosphatase activity"/>
    <property type="evidence" value="ECO:0007669"/>
    <property type="project" value="TreeGrafter"/>
</dbReference>
<dbReference type="InterPro" id="IPR016130">
    <property type="entry name" value="Tyr_Pase_AS"/>
</dbReference>
<feature type="region of interest" description="Disordered" evidence="4">
    <location>
        <begin position="604"/>
        <end position="709"/>
    </location>
</feature>
<dbReference type="Pfam" id="PF21098">
    <property type="entry name" value="PH-GRAM_MTMR6-like"/>
    <property type="match status" value="1"/>
</dbReference>
<feature type="binding site" evidence="3">
    <location>
        <begin position="261"/>
        <end position="264"/>
    </location>
    <ligand>
        <name>substrate</name>
    </ligand>
</feature>
<dbReference type="Proteomes" id="UP000076761">
    <property type="component" value="Unassembled WGS sequence"/>
</dbReference>
<proteinExistence type="inferred from homology"/>
<feature type="active site" description="Phosphocysteine intermediate" evidence="2">
    <location>
        <position position="358"/>
    </location>
</feature>
<dbReference type="PROSITE" id="PS00383">
    <property type="entry name" value="TYR_PHOSPHATASE_1"/>
    <property type="match status" value="1"/>
</dbReference>
<evidence type="ECO:0000256" key="2">
    <source>
        <dbReference type="PIRSR" id="PIRSR630564-1"/>
    </source>
</evidence>
<evidence type="ECO:0000256" key="3">
    <source>
        <dbReference type="PIRSR" id="PIRSR630564-2"/>
    </source>
</evidence>
<dbReference type="InterPro" id="IPR030564">
    <property type="entry name" value="Myotubularin"/>
</dbReference>
<dbReference type="PANTHER" id="PTHR10807">
    <property type="entry name" value="MYOTUBULARIN-RELATED"/>
    <property type="match status" value="1"/>
</dbReference>
<dbReference type="Gene3D" id="2.30.29.30">
    <property type="entry name" value="Pleckstrin-homology domain (PH domain)/Phosphotyrosine-binding domain (PTB)"/>
    <property type="match status" value="1"/>
</dbReference>
<dbReference type="PROSITE" id="PS51339">
    <property type="entry name" value="PPASE_MYOTUBULARIN"/>
    <property type="match status" value="1"/>
</dbReference>
<dbReference type="InterPro" id="IPR010569">
    <property type="entry name" value="Myotubularin-like_Pase_dom"/>
</dbReference>
<dbReference type="EMBL" id="KV425566">
    <property type="protein sequence ID" value="KZT26565.1"/>
    <property type="molecule type" value="Genomic_DNA"/>
</dbReference>
<evidence type="ECO:0000256" key="4">
    <source>
        <dbReference type="SAM" id="MobiDB-lite"/>
    </source>
</evidence>
<feature type="compositionally biased region" description="Polar residues" evidence="4">
    <location>
        <begin position="761"/>
        <end position="789"/>
    </location>
</feature>
<evidence type="ECO:0000259" key="5">
    <source>
        <dbReference type="PROSITE" id="PS51339"/>
    </source>
</evidence>
<evidence type="ECO:0000313" key="6">
    <source>
        <dbReference type="EMBL" id="KZT26565.1"/>
    </source>
</evidence>
<comment type="similarity">
    <text evidence="1">Belongs to the protein-tyrosine phosphatase family. Non-receptor class myotubularin subfamily.</text>
</comment>
<dbReference type="SUPFAM" id="SSF50729">
    <property type="entry name" value="PH domain-like"/>
    <property type="match status" value="1"/>
</dbReference>
<dbReference type="GO" id="GO:0016020">
    <property type="term" value="C:membrane"/>
    <property type="evidence" value="ECO:0007669"/>
    <property type="project" value="TreeGrafter"/>
</dbReference>
<dbReference type="FunCoup" id="A0A165TEX0">
    <property type="interactions" value="193"/>
</dbReference>
<organism evidence="6 7">
    <name type="scientific">Neolentinus lepideus HHB14362 ss-1</name>
    <dbReference type="NCBI Taxonomy" id="1314782"/>
    <lineage>
        <taxon>Eukaryota</taxon>
        <taxon>Fungi</taxon>
        <taxon>Dikarya</taxon>
        <taxon>Basidiomycota</taxon>
        <taxon>Agaricomycotina</taxon>
        <taxon>Agaricomycetes</taxon>
        <taxon>Gloeophyllales</taxon>
        <taxon>Gloeophyllaceae</taxon>
        <taxon>Neolentinus</taxon>
    </lineage>
</organism>
<sequence>MDAIRVTKVENVLCSKGGKTGLGTLHLTAHHLIFHYQDGEKEMWVPYPLISLVTRLPQTLQGQCPITVRCRTFEMFSLVFAQESVAIDVFESVKELTVITSVQQLYAFFYTPNPPFPTSTGWSLYSPREEFGRMGVGVRTKAWRFTDLNKDYTFCPTYPARLVVPTKISDTTLQYAGKYRSKARIPTLTYLHWANFGTITRSSQPMVGLTQSRSVQDEKLVEATFQSHWAPDARAVSGPIYGATSTNLIVDARPTTNAMANTAKGAGSENMDHYKDARKAYLGIDHIHVMRDSLGRVVEALREADAVAVGGDPPGEAILDRGALRRSGWLRHISAIMEGTVLIVRNVHVNSSHVLIHCSDGWDRTSQLSALAQLCLDPFYRTMRGFMVLVEKDWVSFGHKFLDRCGHLSSEKFFVAPAENAAAGGSAEAAQAFFASVQKRFASQADIKETSPVFHQFLESVRQVQRQFPERFEFNERFLRQLHYHLYACQFGTFLFNTERERRVGDGGPPPCERTVSVWDFFNSPDEREKNLNPDYDPSLDDPTSRLSKADMGVLFPNPRDVRFWYQLYSRTDEEMNGRVITSQARGVEMLGPIEGVDEDPTIITSSAASTPPSPAGTPVALPSSPQPSGSSASLISQPPPQVTASSGLSSSLPELSQMTLNDTSANSGSSSEFSLRTPSGPQRTPSPAPGRGPSSPRRPPDWAGGVKSIWGKLSSNASTAFSAVQGAYDGVARDLSKSLAASTDDGESGVNAGELKSRDQLSSAWGEDSSSATSRAQPSYTVSSSNPWETMRERPTIPSLFLDNPWNTARAPLPSHAPLLNEIPFAGTSSLPHDPTVSYPKPIAPVRSSTLGRPRDVISPAPVIQLSSGSHSPSGATQVKNSQPTSVSDRPSENVDPLGVGFM</sequence>
<keyword evidence="7" id="KW-1185">Reference proteome</keyword>
<dbReference type="InParanoid" id="A0A165TEX0"/>
<feature type="compositionally biased region" description="Low complexity" evidence="4">
    <location>
        <begin position="604"/>
        <end position="637"/>
    </location>
</feature>
<feature type="binding site" evidence="3">
    <location>
        <begin position="358"/>
        <end position="364"/>
    </location>
    <ligand>
        <name>substrate</name>
    </ligand>
</feature>
<dbReference type="Pfam" id="PF06602">
    <property type="entry name" value="Myotub-related"/>
    <property type="match status" value="1"/>
</dbReference>
<dbReference type="OrthoDB" id="271628at2759"/>
<dbReference type="InterPro" id="IPR011993">
    <property type="entry name" value="PH-like_dom_sf"/>
</dbReference>
<feature type="region of interest" description="Disordered" evidence="4">
    <location>
        <begin position="740"/>
        <end position="904"/>
    </location>
</feature>
<dbReference type="PANTHER" id="PTHR10807:SF128">
    <property type="entry name" value="PHOSPHATIDYLINOSITOL-3,5-BISPHOSPHATE 3-PHOSPHATASE"/>
    <property type="match status" value="1"/>
</dbReference>
<name>A0A165TEX0_9AGAM</name>
<dbReference type="GO" id="GO:0046856">
    <property type="term" value="P:phosphatidylinositol dephosphorylation"/>
    <property type="evidence" value="ECO:0007669"/>
    <property type="project" value="TreeGrafter"/>
</dbReference>
<dbReference type="SUPFAM" id="SSF52799">
    <property type="entry name" value="(Phosphotyrosine protein) phosphatases II"/>
    <property type="match status" value="1"/>
</dbReference>
<accession>A0A165TEX0</accession>
<evidence type="ECO:0000313" key="7">
    <source>
        <dbReference type="Proteomes" id="UP000076761"/>
    </source>
</evidence>